<accession>A0ABW5LMC3</accession>
<gene>
    <name evidence="3" type="ORF">ACFSRZ_00825</name>
</gene>
<sequence length="548" mass="60748">MKIKLFYLALIISSLSYGQYSFEQIDIWSGSNGSSPRYFTKFGGEMYFQAFDITPSFKKLYKTNGTTSGTQVIATNLNGGAGYSPESMYVMNGELFFTATVSGVGMELYKTDGTDVGTVLVKDVRTGSSNGMDSNTNDREIFAEYNGELYFRGNTDTSIQLWKTNGTEAGTVAVKDFGSGNSPNYIQKGETSTMGLEFDNALFFIMNNELWKTDGTEAGTVKVKENLSGIKEFIVFDGLLYFVAGTESTPTGSEIWVSDGTSSGTVLKFDIFPNDTQSSGFNIIGSNPRDLFIFNNELYFTAHGYLNNESTGRELWKSDGNSVSLVKDIKTGNNEDGINLPRFTVFENELYFRASDNTTSDFELWKTDGTENGTIKVVSVSDTGESIEFLHATEYDGKLFYFDSQQLWVTDGTSIGTEALTGNAKEIILISSFEPLVYQNKLWFSGTDMDNGNELTSLSSGTLSADEFKEEAFQLYPNPVTNELSIQLKGSLSIKLIKIYNVLGREIDNVPYNKITKKISMKNLDSGIYILFLESNEGRVLTKKIIKR</sequence>
<dbReference type="RefSeq" id="WP_379664615.1">
    <property type="nucleotide sequence ID" value="NZ_JBHULH010000001.1"/>
</dbReference>
<organism evidence="3 4">
    <name type="scientific">Pseudotenacibaculum haliotis</name>
    <dbReference type="NCBI Taxonomy" id="1862138"/>
    <lineage>
        <taxon>Bacteria</taxon>
        <taxon>Pseudomonadati</taxon>
        <taxon>Bacteroidota</taxon>
        <taxon>Flavobacteriia</taxon>
        <taxon>Flavobacteriales</taxon>
        <taxon>Flavobacteriaceae</taxon>
        <taxon>Pseudotenacibaculum</taxon>
    </lineage>
</organism>
<dbReference type="InterPro" id="IPR026444">
    <property type="entry name" value="Secre_tail"/>
</dbReference>
<keyword evidence="1" id="KW-0732">Signal</keyword>
<name>A0ABW5LMC3_9FLAO</name>
<dbReference type="EMBL" id="JBHULH010000001">
    <property type="protein sequence ID" value="MFD2565890.1"/>
    <property type="molecule type" value="Genomic_DNA"/>
</dbReference>
<dbReference type="Pfam" id="PF18962">
    <property type="entry name" value="Por_Secre_tail"/>
    <property type="match status" value="1"/>
</dbReference>
<evidence type="ECO:0000259" key="2">
    <source>
        <dbReference type="Pfam" id="PF18962"/>
    </source>
</evidence>
<dbReference type="Proteomes" id="UP001597508">
    <property type="component" value="Unassembled WGS sequence"/>
</dbReference>
<proteinExistence type="predicted"/>
<evidence type="ECO:0000313" key="4">
    <source>
        <dbReference type="Proteomes" id="UP001597508"/>
    </source>
</evidence>
<reference evidence="4" key="1">
    <citation type="journal article" date="2019" name="Int. J. Syst. Evol. Microbiol.">
        <title>The Global Catalogue of Microorganisms (GCM) 10K type strain sequencing project: providing services to taxonomists for standard genome sequencing and annotation.</title>
        <authorList>
            <consortium name="The Broad Institute Genomics Platform"/>
            <consortium name="The Broad Institute Genome Sequencing Center for Infectious Disease"/>
            <person name="Wu L."/>
            <person name="Ma J."/>
        </authorList>
    </citation>
    <scope>NUCLEOTIDE SEQUENCE [LARGE SCALE GENOMIC DNA]</scope>
    <source>
        <strain evidence="4">KCTC 52127</strain>
    </source>
</reference>
<keyword evidence="4" id="KW-1185">Reference proteome</keyword>
<dbReference type="SUPFAM" id="SSF75011">
    <property type="entry name" value="3-carboxy-cis,cis-mucoante lactonizing enzyme"/>
    <property type="match status" value="1"/>
</dbReference>
<comment type="caution">
    <text evidence="3">The sequence shown here is derived from an EMBL/GenBank/DDBJ whole genome shotgun (WGS) entry which is preliminary data.</text>
</comment>
<feature type="domain" description="Secretion system C-terminal sorting" evidence="2">
    <location>
        <begin position="475"/>
        <end position="546"/>
    </location>
</feature>
<dbReference type="NCBIfam" id="TIGR04183">
    <property type="entry name" value="Por_Secre_tail"/>
    <property type="match status" value="1"/>
</dbReference>
<protein>
    <submittedName>
        <fullName evidence="3">T9SS type A sorting domain-containing protein</fullName>
    </submittedName>
</protein>
<evidence type="ECO:0000313" key="3">
    <source>
        <dbReference type="EMBL" id="MFD2565890.1"/>
    </source>
</evidence>
<evidence type="ECO:0000256" key="1">
    <source>
        <dbReference type="ARBA" id="ARBA00022729"/>
    </source>
</evidence>